<evidence type="ECO:0000259" key="5">
    <source>
        <dbReference type="Pfam" id="PF00288"/>
    </source>
</evidence>
<accession>A0A923RW91</accession>
<dbReference type="InterPro" id="IPR019539">
    <property type="entry name" value="GalKase_N"/>
</dbReference>
<dbReference type="RefSeq" id="WP_054327827.1">
    <property type="nucleotide sequence ID" value="NZ_JACOPL010000008.1"/>
</dbReference>
<evidence type="ECO:0000313" key="8">
    <source>
        <dbReference type="Proteomes" id="UP000606499"/>
    </source>
</evidence>
<proteinExistence type="inferred from homology"/>
<dbReference type="Pfam" id="PF10509">
    <property type="entry name" value="GalKase_gal_bdg"/>
    <property type="match status" value="1"/>
</dbReference>
<dbReference type="AlphaFoldDB" id="A0A923RW91"/>
<dbReference type="InterPro" id="IPR006206">
    <property type="entry name" value="Mevalonate/galactokinase"/>
</dbReference>
<dbReference type="InterPro" id="IPR036554">
    <property type="entry name" value="GHMP_kinase_C_sf"/>
</dbReference>
<dbReference type="InterPro" id="IPR020568">
    <property type="entry name" value="Ribosomal_Su5_D2-typ_SF"/>
</dbReference>
<protein>
    <submittedName>
        <fullName evidence="7">Galactokinase</fullName>
    </submittedName>
</protein>
<dbReference type="PANTHER" id="PTHR10457:SF7">
    <property type="entry name" value="GALACTOKINASE-RELATED"/>
    <property type="match status" value="1"/>
</dbReference>
<evidence type="ECO:0000256" key="3">
    <source>
        <dbReference type="ARBA" id="ARBA00022777"/>
    </source>
</evidence>
<keyword evidence="4" id="KW-0067">ATP-binding</keyword>
<comment type="similarity">
    <text evidence="1">Belongs to the GHMP kinase family. GalK subfamily.</text>
</comment>
<feature type="domain" description="Galactokinase N-terminal" evidence="6">
    <location>
        <begin position="45"/>
        <end position="93"/>
    </location>
</feature>
<evidence type="ECO:0000256" key="4">
    <source>
        <dbReference type="ARBA" id="ARBA00022840"/>
    </source>
</evidence>
<keyword evidence="2" id="KW-0547">Nucleotide-binding</keyword>
<keyword evidence="3" id="KW-0418">Kinase</keyword>
<dbReference type="PIRSF" id="PIRSF000530">
    <property type="entry name" value="Galactokinase"/>
    <property type="match status" value="1"/>
</dbReference>
<evidence type="ECO:0000256" key="1">
    <source>
        <dbReference type="ARBA" id="ARBA00006566"/>
    </source>
</evidence>
<evidence type="ECO:0000259" key="6">
    <source>
        <dbReference type="Pfam" id="PF10509"/>
    </source>
</evidence>
<feature type="domain" description="GHMP kinase N-terminal" evidence="5">
    <location>
        <begin position="141"/>
        <end position="217"/>
    </location>
</feature>
<dbReference type="GO" id="GO:0005524">
    <property type="term" value="F:ATP binding"/>
    <property type="evidence" value="ECO:0007669"/>
    <property type="project" value="UniProtKB-KW"/>
</dbReference>
<dbReference type="GO" id="GO:0005829">
    <property type="term" value="C:cytosol"/>
    <property type="evidence" value="ECO:0007669"/>
    <property type="project" value="TreeGrafter"/>
</dbReference>
<dbReference type="PRINTS" id="PR00959">
    <property type="entry name" value="MEVGALKINASE"/>
</dbReference>
<dbReference type="Proteomes" id="UP000606499">
    <property type="component" value="Unassembled WGS sequence"/>
</dbReference>
<dbReference type="Pfam" id="PF00288">
    <property type="entry name" value="GHMP_kinases_N"/>
    <property type="match status" value="1"/>
</dbReference>
<dbReference type="Gene3D" id="3.30.230.10">
    <property type="match status" value="1"/>
</dbReference>
<dbReference type="PRINTS" id="PR00473">
    <property type="entry name" value="GALCTOKINASE"/>
</dbReference>
<comment type="caution">
    <text evidence="7">The sequence shown here is derived from an EMBL/GenBank/DDBJ whole genome shotgun (WGS) entry which is preliminary data.</text>
</comment>
<reference evidence="7" key="1">
    <citation type="submission" date="2020-08" db="EMBL/GenBank/DDBJ databases">
        <title>Genome public.</title>
        <authorList>
            <person name="Liu C."/>
            <person name="Sun Q."/>
        </authorList>
    </citation>
    <scope>NUCLEOTIDE SEQUENCE</scope>
    <source>
        <strain evidence="7">NSJ-28</strain>
    </source>
</reference>
<dbReference type="PANTHER" id="PTHR10457">
    <property type="entry name" value="MEVALONATE KINASE/GALACTOKINASE"/>
    <property type="match status" value="1"/>
</dbReference>
<dbReference type="InterPro" id="IPR014721">
    <property type="entry name" value="Ribsml_uS5_D2-typ_fold_subgr"/>
</dbReference>
<dbReference type="SUPFAM" id="SSF55060">
    <property type="entry name" value="GHMP Kinase, C-terminal domain"/>
    <property type="match status" value="1"/>
</dbReference>
<dbReference type="InterPro" id="IPR006204">
    <property type="entry name" value="GHMP_kinase_N_dom"/>
</dbReference>
<keyword evidence="8" id="KW-1185">Reference proteome</keyword>
<gene>
    <name evidence="7" type="ORF">H8S45_10240</name>
</gene>
<dbReference type="InterPro" id="IPR000705">
    <property type="entry name" value="Galactokinase"/>
</dbReference>
<evidence type="ECO:0000313" key="7">
    <source>
        <dbReference type="EMBL" id="MBC5725832.1"/>
    </source>
</evidence>
<dbReference type="Gene3D" id="3.30.70.890">
    <property type="entry name" value="GHMP kinase, C-terminal domain"/>
    <property type="match status" value="1"/>
</dbReference>
<evidence type="ECO:0000256" key="2">
    <source>
        <dbReference type="ARBA" id="ARBA00022741"/>
    </source>
</evidence>
<dbReference type="GO" id="GO:0006012">
    <property type="term" value="P:galactose metabolic process"/>
    <property type="evidence" value="ECO:0007669"/>
    <property type="project" value="InterPro"/>
</dbReference>
<dbReference type="EMBL" id="JACOPL010000008">
    <property type="protein sequence ID" value="MBC5725832.1"/>
    <property type="molecule type" value="Genomic_DNA"/>
</dbReference>
<name>A0A923RW91_9FIRM</name>
<dbReference type="SUPFAM" id="SSF54211">
    <property type="entry name" value="Ribosomal protein S5 domain 2-like"/>
    <property type="match status" value="1"/>
</dbReference>
<keyword evidence="3" id="KW-0808">Transferase</keyword>
<sequence>MEEQSILLQAIDSGALDARLSDVCGCGAEGLAHKRARLSGLLHNYGAAFGKEGRVGLFSGPGRTELGGNHTDHQHGCVLAAAIDLDALACAGPNGSMTARIRSTGYPDIDIDLTMLAPQPAEAGTSAALVRGIASRFIFLGYPVRGFNACIDSVVLGGSGLSSSAAYEVLIGVILNHLFCGDAVSLVQIAQIGQYAENTFFGKPCGLMDQLASAVGGIVSIDFQNPASPAVRKLDYDLLSSGHALCIIDSGADHADLTDEYAAIPAEMGAAAACFGKSVLRDVDYHEFWNNLALVRRQAGDRAALRAMHFFMDNLTAVKQAQALESDDFFRFLSLVNQSGISSGLLLQNLYCTARPQEQAVCVTIALAKQLLAGEGAARVHGGGFAGTVQAFVPNGRKEQFRAGMEAVLGKGCCHFLHIRPEGGAVIA</sequence>
<organism evidence="7 8">
    <name type="scientific">Agathobaculum faecis</name>
    <dbReference type="NCBI Taxonomy" id="2763013"/>
    <lineage>
        <taxon>Bacteria</taxon>
        <taxon>Bacillati</taxon>
        <taxon>Bacillota</taxon>
        <taxon>Clostridia</taxon>
        <taxon>Eubacteriales</taxon>
        <taxon>Butyricicoccaceae</taxon>
        <taxon>Agathobaculum</taxon>
    </lineage>
</organism>
<dbReference type="GO" id="GO:0004335">
    <property type="term" value="F:galactokinase activity"/>
    <property type="evidence" value="ECO:0007669"/>
    <property type="project" value="InterPro"/>
</dbReference>